<name>A0A9D9NLS3_9BACT</name>
<evidence type="ECO:0000313" key="2">
    <source>
        <dbReference type="Proteomes" id="UP000823771"/>
    </source>
</evidence>
<dbReference type="EMBL" id="JADILZ010000052">
    <property type="protein sequence ID" value="MBO8478429.1"/>
    <property type="molecule type" value="Genomic_DNA"/>
</dbReference>
<reference evidence="1" key="2">
    <citation type="journal article" date="2021" name="PeerJ">
        <title>Extensive microbial diversity within the chicken gut microbiome revealed by metagenomics and culture.</title>
        <authorList>
            <person name="Gilroy R."/>
            <person name="Ravi A."/>
            <person name="Getino M."/>
            <person name="Pursley I."/>
            <person name="Horton D.L."/>
            <person name="Alikhan N.F."/>
            <person name="Baker D."/>
            <person name="Gharbi K."/>
            <person name="Hall N."/>
            <person name="Watson M."/>
            <person name="Adriaenssens E.M."/>
            <person name="Foster-Nyarko E."/>
            <person name="Jarju S."/>
            <person name="Secka A."/>
            <person name="Antonio M."/>
            <person name="Oren A."/>
            <person name="Chaudhuri R.R."/>
            <person name="La Ragione R."/>
            <person name="Hildebrand F."/>
            <person name="Pallen M.J."/>
        </authorList>
    </citation>
    <scope>NUCLEOTIDE SEQUENCE</scope>
    <source>
        <strain evidence="1">2478</strain>
    </source>
</reference>
<sequence>MPNSSLGTNSESITDEGDIMFASNASYQKCKGGYFEWKHHACWDKQDQNYAMEISDKPIFKVEEAMLN</sequence>
<dbReference type="AlphaFoldDB" id="A0A9D9NLS3"/>
<protein>
    <submittedName>
        <fullName evidence="1">Uncharacterized protein</fullName>
    </submittedName>
</protein>
<organism evidence="1 2">
    <name type="scientific">Candidatus Cryptobacteroides excrementipullorum</name>
    <dbReference type="NCBI Taxonomy" id="2840761"/>
    <lineage>
        <taxon>Bacteria</taxon>
        <taxon>Pseudomonadati</taxon>
        <taxon>Bacteroidota</taxon>
        <taxon>Bacteroidia</taxon>
        <taxon>Bacteroidales</taxon>
        <taxon>Candidatus Cryptobacteroides</taxon>
    </lineage>
</organism>
<comment type="caution">
    <text evidence="1">The sequence shown here is derived from an EMBL/GenBank/DDBJ whole genome shotgun (WGS) entry which is preliminary data.</text>
</comment>
<reference evidence="1" key="1">
    <citation type="submission" date="2020-10" db="EMBL/GenBank/DDBJ databases">
        <authorList>
            <person name="Gilroy R."/>
        </authorList>
    </citation>
    <scope>NUCLEOTIDE SEQUENCE</scope>
    <source>
        <strain evidence="1">2478</strain>
    </source>
</reference>
<dbReference type="Proteomes" id="UP000823771">
    <property type="component" value="Unassembled WGS sequence"/>
</dbReference>
<accession>A0A9D9NLS3</accession>
<proteinExistence type="predicted"/>
<gene>
    <name evidence="1" type="ORF">IAB80_06055</name>
</gene>
<evidence type="ECO:0000313" key="1">
    <source>
        <dbReference type="EMBL" id="MBO8478429.1"/>
    </source>
</evidence>